<name>A0A1F5VJ14_9BACT</name>
<accession>A0A1F5VJ14</accession>
<evidence type="ECO:0000313" key="2">
    <source>
        <dbReference type="Proteomes" id="UP000179251"/>
    </source>
</evidence>
<dbReference type="EMBL" id="MFHD01000004">
    <property type="protein sequence ID" value="OGF63320.1"/>
    <property type="molecule type" value="Genomic_DNA"/>
</dbReference>
<dbReference type="AlphaFoldDB" id="A0A1F5VJ14"/>
<protein>
    <submittedName>
        <fullName evidence="1">Uncharacterized protein</fullName>
    </submittedName>
</protein>
<dbReference type="Proteomes" id="UP000179251">
    <property type="component" value="Unassembled WGS sequence"/>
</dbReference>
<sequence>MPKGIEYGPCRDQLKEFLRLQFVLVVFEKQRRQNDPEAKEIWQKMSAIFKKLSPEEKIFLTMREKIDDPCGG</sequence>
<reference evidence="1 2" key="1">
    <citation type="journal article" date="2016" name="Nat. Commun.">
        <title>Thousands of microbial genomes shed light on interconnected biogeochemical processes in an aquifer system.</title>
        <authorList>
            <person name="Anantharaman K."/>
            <person name="Brown C.T."/>
            <person name="Hug L.A."/>
            <person name="Sharon I."/>
            <person name="Castelle C.J."/>
            <person name="Probst A.J."/>
            <person name="Thomas B.C."/>
            <person name="Singh A."/>
            <person name="Wilkins M.J."/>
            <person name="Karaoz U."/>
            <person name="Brodie E.L."/>
            <person name="Williams K.H."/>
            <person name="Hubbard S.S."/>
            <person name="Banfield J.F."/>
        </authorList>
    </citation>
    <scope>NUCLEOTIDE SEQUENCE [LARGE SCALE GENOMIC DNA]</scope>
</reference>
<gene>
    <name evidence="1" type="ORF">A2834_04455</name>
</gene>
<dbReference type="STRING" id="1798325.A2834_04455"/>
<evidence type="ECO:0000313" key="1">
    <source>
        <dbReference type="EMBL" id="OGF63320.1"/>
    </source>
</evidence>
<comment type="caution">
    <text evidence="1">The sequence shown here is derived from an EMBL/GenBank/DDBJ whole genome shotgun (WGS) entry which is preliminary data.</text>
</comment>
<proteinExistence type="predicted"/>
<organism evidence="1 2">
    <name type="scientific">Candidatus Giovannonibacteria bacterium RIFCSPHIGHO2_01_FULL_45_23</name>
    <dbReference type="NCBI Taxonomy" id="1798325"/>
    <lineage>
        <taxon>Bacteria</taxon>
        <taxon>Candidatus Giovannoniibacteriota</taxon>
    </lineage>
</organism>